<feature type="compositionally biased region" description="Pro residues" evidence="1">
    <location>
        <begin position="288"/>
        <end position="297"/>
    </location>
</feature>
<protein>
    <submittedName>
        <fullName evidence="3">Flp pilus assembly protein CpaB</fullName>
    </submittedName>
</protein>
<dbReference type="Proteomes" id="UP000216354">
    <property type="component" value="Unassembled WGS sequence"/>
</dbReference>
<dbReference type="CDD" id="cd11614">
    <property type="entry name" value="SAF_CpaB_FlgA_like"/>
    <property type="match status" value="1"/>
</dbReference>
<accession>A0ABX4ETD1</accession>
<organism evidence="3 4">
    <name type="scientific">Bordetella genomosp. 1</name>
    <dbReference type="NCBI Taxonomy" id="1395607"/>
    <lineage>
        <taxon>Bacteria</taxon>
        <taxon>Pseudomonadati</taxon>
        <taxon>Pseudomonadota</taxon>
        <taxon>Betaproteobacteria</taxon>
        <taxon>Burkholderiales</taxon>
        <taxon>Alcaligenaceae</taxon>
        <taxon>Bordetella</taxon>
    </lineage>
</organism>
<keyword evidence="4" id="KW-1185">Reference proteome</keyword>
<reference evidence="3 4" key="1">
    <citation type="submission" date="2017-05" db="EMBL/GenBank/DDBJ databases">
        <title>Complete and WGS of Bordetella genogroups.</title>
        <authorList>
            <person name="Spilker T."/>
            <person name="Lipuma J."/>
        </authorList>
    </citation>
    <scope>NUCLEOTIDE SEQUENCE [LARGE SCALE GENOMIC DNA]</scope>
    <source>
        <strain evidence="3 4">AU9795</strain>
    </source>
</reference>
<comment type="caution">
    <text evidence="3">The sequence shown here is derived from an EMBL/GenBank/DDBJ whole genome shotgun (WGS) entry which is preliminary data.</text>
</comment>
<dbReference type="InterPro" id="IPR031571">
    <property type="entry name" value="RcpC_dom"/>
</dbReference>
<evidence type="ECO:0000256" key="1">
    <source>
        <dbReference type="SAM" id="MobiDB-lite"/>
    </source>
</evidence>
<evidence type="ECO:0000259" key="2">
    <source>
        <dbReference type="SMART" id="SM00858"/>
    </source>
</evidence>
<gene>
    <name evidence="3" type="ORF">CAL27_22490</name>
</gene>
<name>A0ABX4ETD1_9BORD</name>
<proteinExistence type="predicted"/>
<dbReference type="Pfam" id="PF16976">
    <property type="entry name" value="RcpC"/>
    <property type="match status" value="1"/>
</dbReference>
<dbReference type="NCBIfam" id="TIGR03177">
    <property type="entry name" value="pilus_cpaB"/>
    <property type="match status" value="1"/>
</dbReference>
<sequence length="319" mass="33285">MSLTTKIIAGLFVLVALLLGAFAIQLALRPAPPPPAPMAQTQAPAPDAAPARPPAPTYPVLVVSAPVEAGAVLTADKLSVAQWPVQPGGVETDPKAVEGRVLRKALTANEPVMSADVVRGLSTFLGQGERAVTIPVDELTGAQNRIRPGDMIDVFLMMDRSQEVPGTQTRLLQSRVRVLAYGPDSLAGPAEAQAQNTNNNAPVAVRNAILAVPVERVNELLLAARAGKLQLVLRSPEDESMPDPSLFPRRAPVLTARSGLTPAQQASARDGINAAFAGDALPQLAGPQPTPEAPPRAPRQGGGRSVEIIRGGEISTVNY</sequence>
<dbReference type="InterPro" id="IPR013974">
    <property type="entry name" value="SAF"/>
</dbReference>
<dbReference type="Pfam" id="PF08666">
    <property type="entry name" value="SAF"/>
    <property type="match status" value="1"/>
</dbReference>
<evidence type="ECO:0000313" key="3">
    <source>
        <dbReference type="EMBL" id="OZI57034.1"/>
    </source>
</evidence>
<dbReference type="RefSeq" id="WP_176461527.1">
    <property type="nucleotide sequence ID" value="NZ_NEVR01000006.1"/>
</dbReference>
<feature type="region of interest" description="Disordered" evidence="1">
    <location>
        <begin position="276"/>
        <end position="319"/>
    </location>
</feature>
<evidence type="ECO:0000313" key="4">
    <source>
        <dbReference type="Proteomes" id="UP000216354"/>
    </source>
</evidence>
<dbReference type="EMBL" id="NEVR01000006">
    <property type="protein sequence ID" value="OZI57034.1"/>
    <property type="molecule type" value="Genomic_DNA"/>
</dbReference>
<feature type="domain" description="SAF" evidence="2">
    <location>
        <begin position="58"/>
        <end position="118"/>
    </location>
</feature>
<dbReference type="InterPro" id="IPR017592">
    <property type="entry name" value="Pilus_assmbl_Flp-typ_CpaB"/>
</dbReference>
<dbReference type="SMART" id="SM00858">
    <property type="entry name" value="SAF"/>
    <property type="match status" value="1"/>
</dbReference>